<name>A0A119CZK8_SHEFR</name>
<feature type="transmembrane region" description="Helical" evidence="1">
    <location>
        <begin position="31"/>
        <end position="54"/>
    </location>
</feature>
<dbReference type="AlphaFoldDB" id="A0A119CZK8"/>
<reference evidence="2 3" key="1">
    <citation type="submission" date="2016-01" db="EMBL/GenBank/DDBJ databases">
        <title>Draft genome of the antarctic isolate Shewanella frigidimarina Ag06-30.</title>
        <authorList>
            <person name="Parmeciano Di Noto G."/>
            <person name="Vazquez S."/>
            <person name="Mac Cormack W."/>
            <person name="Iriarte A."/>
            <person name="Quiroga C."/>
        </authorList>
    </citation>
    <scope>NUCLEOTIDE SEQUENCE [LARGE SCALE GENOMIC DNA]</scope>
    <source>
        <strain evidence="2 3">Ag06-30</strain>
    </source>
</reference>
<accession>A0A119CZK8</accession>
<keyword evidence="1" id="KW-1133">Transmembrane helix</keyword>
<feature type="transmembrane region" description="Helical" evidence="1">
    <location>
        <begin position="240"/>
        <end position="261"/>
    </location>
</feature>
<keyword evidence="1" id="KW-0812">Transmembrane</keyword>
<comment type="caution">
    <text evidence="2">The sequence shown here is derived from an EMBL/GenBank/DDBJ whole genome shotgun (WGS) entry which is preliminary data.</text>
</comment>
<evidence type="ECO:0000256" key="1">
    <source>
        <dbReference type="SAM" id="Phobius"/>
    </source>
</evidence>
<dbReference type="RefSeq" id="WP_059746164.1">
    <property type="nucleotide sequence ID" value="NZ_LRDC01000022.1"/>
</dbReference>
<sequence>MEYSQLPKQAQRFIKPAGLPDKVRLPTKYHYIFRGFAILGLLPLSASLLMALTLSGAEQTFYQVVTCLLCPPLLLLVLLKHHLILDNQTQQRFVQLTILGYHGKKSHLAPLQSTELLLRHNSHNRSQFELKLHDIVYPIGDLADTKLLAMFFANLFKLTAKEQISDFPHIHQLTFDSATGSVSREKIPNTSNKQAQVESKPCAEVTLSQARHSQDNNQNNQSAVPINSASFIEPLLQPKLVIRIFYPLPFLMVFGFIMKYVGSL</sequence>
<protein>
    <submittedName>
        <fullName evidence="2">Uncharacterized protein</fullName>
    </submittedName>
</protein>
<feature type="transmembrane region" description="Helical" evidence="1">
    <location>
        <begin position="60"/>
        <end position="79"/>
    </location>
</feature>
<organism evidence="2">
    <name type="scientific">Shewanella frigidimarina</name>
    <dbReference type="NCBI Taxonomy" id="56812"/>
    <lineage>
        <taxon>Bacteria</taxon>
        <taxon>Pseudomonadati</taxon>
        <taxon>Pseudomonadota</taxon>
        <taxon>Gammaproteobacteria</taxon>
        <taxon>Alteromonadales</taxon>
        <taxon>Shewanellaceae</taxon>
        <taxon>Shewanella</taxon>
    </lineage>
</organism>
<keyword evidence="1" id="KW-0472">Membrane</keyword>
<evidence type="ECO:0000313" key="3">
    <source>
        <dbReference type="Proteomes" id="UP000055702"/>
    </source>
</evidence>
<evidence type="ECO:0000313" key="2">
    <source>
        <dbReference type="EMBL" id="KVX01505.1"/>
    </source>
</evidence>
<gene>
    <name evidence="2" type="ORF">AWJ07_17355</name>
</gene>
<dbReference type="Proteomes" id="UP000055702">
    <property type="component" value="Unassembled WGS sequence"/>
</dbReference>
<dbReference type="EMBL" id="LRDC01000022">
    <property type="protein sequence ID" value="KVX01505.1"/>
    <property type="molecule type" value="Genomic_DNA"/>
</dbReference>
<proteinExistence type="predicted"/>